<dbReference type="SUPFAM" id="SSF54862">
    <property type="entry name" value="4Fe-4S ferredoxins"/>
    <property type="match status" value="1"/>
</dbReference>
<keyword evidence="10 14" id="KW-0411">Iron-sulfur</keyword>
<dbReference type="HOGENOM" id="CLU_000422_4_0_11"/>
<proteinExistence type="inferred from homology"/>
<dbReference type="InterPro" id="IPR006657">
    <property type="entry name" value="MoPterin_dinucl-bd_dom"/>
</dbReference>
<dbReference type="GO" id="GO:0003954">
    <property type="term" value="F:NADH dehydrogenase activity"/>
    <property type="evidence" value="ECO:0007669"/>
    <property type="project" value="TreeGrafter"/>
</dbReference>
<evidence type="ECO:0000259" key="16">
    <source>
        <dbReference type="PROSITE" id="PS51669"/>
    </source>
</evidence>
<organism evidence="18 19">
    <name type="scientific">Propionimicrobium lymphophilum ACS-093-V-SCH5</name>
    <dbReference type="NCBI Taxonomy" id="883161"/>
    <lineage>
        <taxon>Bacteria</taxon>
        <taxon>Bacillati</taxon>
        <taxon>Actinomycetota</taxon>
        <taxon>Actinomycetes</taxon>
        <taxon>Propionibacteriales</taxon>
        <taxon>Propionibacteriaceae</taxon>
        <taxon>Propionimicrobium</taxon>
    </lineage>
</organism>
<dbReference type="GO" id="GO:0016020">
    <property type="term" value="C:membrane"/>
    <property type="evidence" value="ECO:0007669"/>
    <property type="project" value="UniProtKB-SubCell"/>
</dbReference>
<reference evidence="18 19" key="1">
    <citation type="submission" date="2013-04" db="EMBL/GenBank/DDBJ databases">
        <title>The Genome Sequence of Propionimicrobium lymphophilum ACS-093-V-SCH5.</title>
        <authorList>
            <consortium name="The Broad Institute Genomics Platform"/>
            <person name="Earl A."/>
            <person name="Ward D."/>
            <person name="Feldgarden M."/>
            <person name="Gevers D."/>
            <person name="Saerens B."/>
            <person name="Vaneechoutte M."/>
            <person name="Walker B."/>
            <person name="Young S."/>
            <person name="Zeng Q."/>
            <person name="Gargeya S."/>
            <person name="Fitzgerald M."/>
            <person name="Haas B."/>
            <person name="Abouelleil A."/>
            <person name="Allen A.W."/>
            <person name="Alvarado L."/>
            <person name="Arachchi H.M."/>
            <person name="Berlin A.M."/>
            <person name="Chapman S.B."/>
            <person name="Gainer-Dewar J."/>
            <person name="Goldberg J."/>
            <person name="Griggs A."/>
            <person name="Gujja S."/>
            <person name="Hansen M."/>
            <person name="Howarth C."/>
            <person name="Imamovic A."/>
            <person name="Ireland A."/>
            <person name="Larimer J."/>
            <person name="McCowan C."/>
            <person name="Murphy C."/>
            <person name="Pearson M."/>
            <person name="Poon T.W."/>
            <person name="Priest M."/>
            <person name="Roberts A."/>
            <person name="Saif S."/>
            <person name="Shea T."/>
            <person name="Sisk P."/>
            <person name="Sykes S."/>
            <person name="Wortman J."/>
            <person name="Nusbaum C."/>
            <person name="Birren B."/>
        </authorList>
    </citation>
    <scope>NUCLEOTIDE SEQUENCE [LARGE SCALE GENOMIC DNA]</scope>
    <source>
        <strain evidence="18 19">ACS-093-V-SCH5</strain>
    </source>
</reference>
<dbReference type="Gene3D" id="3.30.70.20">
    <property type="match status" value="1"/>
</dbReference>
<keyword evidence="5 14" id="KW-0001">2Fe-2S</keyword>
<dbReference type="STRING" id="883161.HMPREF9306_02003"/>
<dbReference type="Gene3D" id="2.20.25.90">
    <property type="entry name" value="ADC-like domains"/>
    <property type="match status" value="1"/>
</dbReference>
<comment type="caution">
    <text evidence="18">The sequence shown here is derived from an EMBL/GenBank/DDBJ whole genome shotgun (WGS) entry which is preliminary data.</text>
</comment>
<dbReference type="PROSITE" id="PS51085">
    <property type="entry name" value="2FE2S_FER_2"/>
    <property type="match status" value="1"/>
</dbReference>
<dbReference type="InterPro" id="IPR006963">
    <property type="entry name" value="Mopterin_OxRdtase_4Fe-4S_dom"/>
</dbReference>
<dbReference type="PROSITE" id="PS00642">
    <property type="entry name" value="COMPLEX1_75K_2"/>
    <property type="match status" value="1"/>
</dbReference>
<comment type="cofactor">
    <cofactor evidence="1 14">
        <name>[4Fe-4S] cluster</name>
        <dbReference type="ChEBI" id="CHEBI:49883"/>
    </cofactor>
</comment>
<evidence type="ECO:0000313" key="19">
    <source>
        <dbReference type="Proteomes" id="UP000014417"/>
    </source>
</evidence>
<dbReference type="GO" id="GO:0042773">
    <property type="term" value="P:ATP synthesis coupled electron transport"/>
    <property type="evidence" value="ECO:0007669"/>
    <property type="project" value="InterPro"/>
</dbReference>
<feature type="domain" description="4Fe-4S His(Cys)3-ligated-type" evidence="17">
    <location>
        <begin position="97"/>
        <end position="136"/>
    </location>
</feature>
<dbReference type="EC" id="7.1.1.-" evidence="14"/>
<evidence type="ECO:0000259" key="15">
    <source>
        <dbReference type="PROSITE" id="PS51085"/>
    </source>
</evidence>
<dbReference type="Pfam" id="PF00384">
    <property type="entry name" value="Molybdopterin"/>
    <property type="match status" value="1"/>
</dbReference>
<dbReference type="SUPFAM" id="SSF50692">
    <property type="entry name" value="ADC-like"/>
    <property type="match status" value="1"/>
</dbReference>
<dbReference type="Pfam" id="PF22151">
    <property type="entry name" value="Fer4_NDSU1"/>
    <property type="match status" value="1"/>
</dbReference>
<comment type="similarity">
    <text evidence="3 14">Belongs to the complex I 75 kDa subunit family.</text>
</comment>
<evidence type="ECO:0000256" key="3">
    <source>
        <dbReference type="ARBA" id="ARBA00005404"/>
    </source>
</evidence>
<dbReference type="GO" id="GO:0046872">
    <property type="term" value="F:metal ion binding"/>
    <property type="evidence" value="ECO:0007669"/>
    <property type="project" value="UniProtKB-UniRule"/>
</dbReference>
<dbReference type="Gene3D" id="3.40.228.10">
    <property type="entry name" value="Dimethylsulfoxide Reductase, domain 2"/>
    <property type="match status" value="1"/>
</dbReference>
<dbReference type="AlphaFoldDB" id="S2WIH4"/>
<dbReference type="PROSITE" id="PS00641">
    <property type="entry name" value="COMPLEX1_75K_1"/>
    <property type="match status" value="1"/>
</dbReference>
<dbReference type="InterPro" id="IPR000283">
    <property type="entry name" value="NADH_UbQ_OxRdtase_75kDa_su_CS"/>
</dbReference>
<dbReference type="InterPro" id="IPR019574">
    <property type="entry name" value="NADH_UbQ_OxRdtase_Gsu_4Fe4S-bd"/>
</dbReference>
<evidence type="ECO:0000256" key="6">
    <source>
        <dbReference type="ARBA" id="ARBA00022719"/>
    </source>
</evidence>
<evidence type="ECO:0000256" key="4">
    <source>
        <dbReference type="ARBA" id="ARBA00022485"/>
    </source>
</evidence>
<comment type="subcellular location">
    <subcellularLocation>
        <location evidence="2">Membrane</location>
    </subcellularLocation>
</comment>
<feature type="domain" description="4Fe-4S Mo/W bis-MGD-type" evidence="16">
    <location>
        <begin position="235"/>
        <end position="291"/>
    </location>
</feature>
<dbReference type="FunFam" id="3.30.70.20:FF:000002">
    <property type="entry name" value="NADH-ubiquinone oxidoreductase 75 kDa subunit"/>
    <property type="match status" value="1"/>
</dbReference>
<comment type="catalytic activity">
    <reaction evidence="13 14">
        <text>a quinone + NADH + 5 H(+)(in) = a quinol + NAD(+) + 4 H(+)(out)</text>
        <dbReference type="Rhea" id="RHEA:57888"/>
        <dbReference type="ChEBI" id="CHEBI:15378"/>
        <dbReference type="ChEBI" id="CHEBI:24646"/>
        <dbReference type="ChEBI" id="CHEBI:57540"/>
        <dbReference type="ChEBI" id="CHEBI:57945"/>
        <dbReference type="ChEBI" id="CHEBI:132124"/>
    </reaction>
</comment>
<dbReference type="InterPro" id="IPR054351">
    <property type="entry name" value="NADH_UbQ_OxRdtase_ferredoxin"/>
</dbReference>
<protein>
    <recommendedName>
        <fullName evidence="14">NADH-quinone oxidoreductase</fullName>
        <ecNumber evidence="14">7.1.1.-</ecNumber>
    </recommendedName>
</protein>
<evidence type="ECO:0000256" key="9">
    <source>
        <dbReference type="ARBA" id="ARBA00023004"/>
    </source>
</evidence>
<evidence type="ECO:0000256" key="1">
    <source>
        <dbReference type="ARBA" id="ARBA00001966"/>
    </source>
</evidence>
<dbReference type="GO" id="GO:0008137">
    <property type="term" value="F:NADH dehydrogenase (ubiquinone) activity"/>
    <property type="evidence" value="ECO:0007669"/>
    <property type="project" value="UniProtKB-UniRule"/>
</dbReference>
<dbReference type="InterPro" id="IPR036010">
    <property type="entry name" value="2Fe-2S_ferredoxin-like_sf"/>
</dbReference>
<dbReference type="InterPro" id="IPR009010">
    <property type="entry name" value="Asp_de-COase-like_dom_sf"/>
</dbReference>
<evidence type="ECO:0000256" key="5">
    <source>
        <dbReference type="ARBA" id="ARBA00022714"/>
    </source>
</evidence>
<keyword evidence="8 14" id="KW-1278">Translocase</keyword>
<dbReference type="GO" id="GO:0043546">
    <property type="term" value="F:molybdopterin cofactor binding"/>
    <property type="evidence" value="ECO:0007669"/>
    <property type="project" value="InterPro"/>
</dbReference>
<dbReference type="NCBIfam" id="NF005895">
    <property type="entry name" value="PRK07860.1"/>
    <property type="match status" value="1"/>
</dbReference>
<evidence type="ECO:0000256" key="10">
    <source>
        <dbReference type="ARBA" id="ARBA00023014"/>
    </source>
</evidence>
<dbReference type="Pfam" id="PF01568">
    <property type="entry name" value="Molydop_binding"/>
    <property type="match status" value="1"/>
</dbReference>
<evidence type="ECO:0000256" key="11">
    <source>
        <dbReference type="ARBA" id="ARBA00023027"/>
    </source>
</evidence>
<dbReference type="PROSITE" id="PS51669">
    <property type="entry name" value="4FE4S_MOW_BIS_MGD"/>
    <property type="match status" value="1"/>
</dbReference>
<keyword evidence="11 14" id="KW-0520">NAD</keyword>
<dbReference type="EMBL" id="AGZR01000009">
    <property type="protein sequence ID" value="EPD32432.1"/>
    <property type="molecule type" value="Genomic_DNA"/>
</dbReference>
<dbReference type="PATRIC" id="fig|883161.3.peg.1991"/>
<keyword evidence="9 14" id="KW-0408">Iron</keyword>
<dbReference type="CDD" id="cd02775">
    <property type="entry name" value="MopB_CT"/>
    <property type="match status" value="1"/>
</dbReference>
<dbReference type="InterPro" id="IPR010228">
    <property type="entry name" value="NADH_UbQ_OxRdtase_Gsu"/>
</dbReference>
<evidence type="ECO:0000259" key="17">
    <source>
        <dbReference type="PROSITE" id="PS51839"/>
    </source>
</evidence>
<comment type="cofactor">
    <cofactor evidence="14">
        <name>[2Fe-2S] cluster</name>
        <dbReference type="ChEBI" id="CHEBI:190135"/>
    </cofactor>
    <text evidence="14">Binds 1 [2Fe-2S] cluster per subunit.</text>
</comment>
<keyword evidence="4 14" id="KW-0004">4Fe-4S</keyword>
<dbReference type="FunFam" id="3.10.20.740:FF:000004">
    <property type="entry name" value="NADH-quinone oxidoreductase"/>
    <property type="match status" value="1"/>
</dbReference>
<dbReference type="GO" id="GO:0051539">
    <property type="term" value="F:4 iron, 4 sulfur cluster binding"/>
    <property type="evidence" value="ECO:0007669"/>
    <property type="project" value="UniProtKB-KW"/>
</dbReference>
<dbReference type="PROSITE" id="PS51839">
    <property type="entry name" value="4FE4S_HC3"/>
    <property type="match status" value="1"/>
</dbReference>
<dbReference type="RefSeq" id="WP_016456807.1">
    <property type="nucleotide sequence ID" value="NZ_KE150269.1"/>
</dbReference>
<dbReference type="Gene3D" id="2.40.40.20">
    <property type="match status" value="1"/>
</dbReference>
<dbReference type="PANTHER" id="PTHR43105">
    <property type="entry name" value="RESPIRATORY NITRATE REDUCTASE"/>
    <property type="match status" value="1"/>
</dbReference>
<dbReference type="Gene3D" id="3.40.50.740">
    <property type="match status" value="2"/>
</dbReference>
<dbReference type="Pfam" id="PF13510">
    <property type="entry name" value="Fer2_4"/>
    <property type="match status" value="1"/>
</dbReference>
<dbReference type="SMART" id="SM00929">
    <property type="entry name" value="NADH-G_4Fe-4S_3"/>
    <property type="match status" value="1"/>
</dbReference>
<dbReference type="Gene3D" id="3.10.20.740">
    <property type="match status" value="1"/>
</dbReference>
<feature type="domain" description="2Fe-2S ferredoxin-type" evidence="15">
    <location>
        <begin position="12"/>
        <end position="95"/>
    </location>
</feature>
<dbReference type="Pfam" id="PF22117">
    <property type="entry name" value="Fer4_Nqo3"/>
    <property type="match status" value="1"/>
</dbReference>
<dbReference type="SUPFAM" id="SSF53706">
    <property type="entry name" value="Formate dehydrogenase/DMSO reductase, domains 1-3"/>
    <property type="match status" value="1"/>
</dbReference>
<dbReference type="PROSITE" id="PS00643">
    <property type="entry name" value="COMPLEX1_75K_3"/>
    <property type="match status" value="1"/>
</dbReference>
<dbReference type="GO" id="GO:0048038">
    <property type="term" value="F:quinone binding"/>
    <property type="evidence" value="ECO:0007669"/>
    <property type="project" value="UniProtKB-UniRule"/>
</dbReference>
<sequence length="794" mass="85003">MSTDVKPEVKPETVTFTIDGKPIEVPKGTLVIRAAEANGIHIPRFCDHPLLDPVACCRACMVEVPDAGNGRAMKPQPACALTAMPNMVIETAEGSEKVAKHQAGMLEFLLINHPLDCPICDKGGECPLQNQAMSHGPAGSRYEGAKRTYPKPVQISPLILIDRERCVLCQRCTRFGAQISGDEFLSLAERGALSQISSYETDPYESYFSGNIVQICPVGALTSTDYRFQARPFDLVSTTTTCEHCAGGCEMRTDHRHYQVKRRLAGNNPEINEEWLADRCRFAFHYGHQADRLTTPLVREGGKLVATSWPDAIDRAVSGLKSAGEAVGVLTGGRLTLENAYAYSRFARAALGTNNIDFRSRPYGPAEESFLASKVAGRKLAESVQYADLENAKKVVLVCYEPEEDTGPVFLRLRKAVRKKGLQVVAIAPMLSRGNKKLSAQLVATAPGDETAALAGLKLDADTIVLAGERAGEVHGLMAELAKVEERGACLAWIPRRAGELGAIEAGCLPSLLPGGRLVDDAQARVDLQAAWGVNLPAEPGLDAKQMVEQAASGELKALVTAGLEAADMPDPLLAKVAFKQAFVVSFEQRASDVTDSADVVFPVALVEDQSGTFVSWEHRFNPVNQVIDKRVTPMTDVRSLAALADAMGSELGFRSPAQARASFDEIADWTSTETRSVAADSIENRGSGPLKLAVWHYMIDDSRAVDGAIGLIESAPKAVVKMSVATANKYGVKAADQVVVSNEHGSYRAPAAIVDGMVDDVVWLPANTGVRVSEALQAGAGDRVQLSLAGGAA</sequence>
<evidence type="ECO:0000256" key="14">
    <source>
        <dbReference type="RuleBase" id="RU003525"/>
    </source>
</evidence>
<comment type="function">
    <text evidence="14">NDH-1 shuttles electrons from NADH, via FMN and iron-sulfur (Fe-S) centers, to quinones in the respiratory chain. Couples the redox reaction to proton translocation (for every two electrons transferred, four hydrogen ions are translocated across the cytoplasmic membrane), and thus conserves the redox energy in a proton gradient.</text>
</comment>
<dbReference type="Pfam" id="PF10588">
    <property type="entry name" value="NADH-G_4Fe-4S_3"/>
    <property type="match status" value="1"/>
</dbReference>
<keyword evidence="12" id="KW-0472">Membrane</keyword>
<dbReference type="GO" id="GO:0051537">
    <property type="term" value="F:2 iron, 2 sulfur cluster binding"/>
    <property type="evidence" value="ECO:0007669"/>
    <property type="project" value="UniProtKB-UniRule"/>
</dbReference>
<evidence type="ECO:0000313" key="18">
    <source>
        <dbReference type="EMBL" id="EPD32432.1"/>
    </source>
</evidence>
<evidence type="ECO:0000256" key="2">
    <source>
        <dbReference type="ARBA" id="ARBA00004370"/>
    </source>
</evidence>
<keyword evidence="7 14" id="KW-0479">Metal-binding</keyword>
<dbReference type="PANTHER" id="PTHR43105:SF12">
    <property type="entry name" value="NADH-QUINONE OXIDOREDUCTASE SUBUNIT G"/>
    <property type="match status" value="1"/>
</dbReference>
<gene>
    <name evidence="18" type="ORF">HMPREF9306_02003</name>
</gene>
<dbReference type="SUPFAM" id="SSF54292">
    <property type="entry name" value="2Fe-2S ferredoxin-like"/>
    <property type="match status" value="1"/>
</dbReference>
<evidence type="ECO:0000256" key="13">
    <source>
        <dbReference type="ARBA" id="ARBA00047712"/>
    </source>
</evidence>
<dbReference type="InterPro" id="IPR001041">
    <property type="entry name" value="2Fe-2S_ferredoxin-type"/>
</dbReference>
<evidence type="ECO:0000256" key="7">
    <source>
        <dbReference type="ARBA" id="ARBA00022723"/>
    </source>
</evidence>
<dbReference type="InterPro" id="IPR006656">
    <property type="entry name" value="Mopterin_OxRdtase"/>
</dbReference>
<evidence type="ECO:0000256" key="12">
    <source>
        <dbReference type="ARBA" id="ARBA00023136"/>
    </source>
</evidence>
<dbReference type="OrthoDB" id="9810782at2"/>
<evidence type="ECO:0000256" key="8">
    <source>
        <dbReference type="ARBA" id="ARBA00022967"/>
    </source>
</evidence>
<dbReference type="CDD" id="cd00207">
    <property type="entry name" value="fer2"/>
    <property type="match status" value="1"/>
</dbReference>
<dbReference type="Proteomes" id="UP000014417">
    <property type="component" value="Unassembled WGS sequence"/>
</dbReference>
<accession>S2WIH4</accession>
<keyword evidence="6 14" id="KW-0874">Quinone</keyword>
<dbReference type="InterPro" id="IPR050123">
    <property type="entry name" value="Prok_molybdopt-oxidoreductase"/>
</dbReference>
<dbReference type="NCBIfam" id="TIGR01973">
    <property type="entry name" value="NuoG"/>
    <property type="match status" value="1"/>
</dbReference>
<name>S2WIH4_9ACTN</name>
<keyword evidence="19" id="KW-1185">Reference proteome</keyword>